<gene>
    <name evidence="2" type="ORF">I303_05169</name>
    <name evidence="3" type="ORF">I303_105386</name>
</gene>
<feature type="region of interest" description="Disordered" evidence="1">
    <location>
        <begin position="596"/>
        <end position="631"/>
    </location>
</feature>
<proteinExistence type="predicted"/>
<feature type="compositionally biased region" description="Low complexity" evidence="1">
    <location>
        <begin position="596"/>
        <end position="606"/>
    </location>
</feature>
<keyword evidence="4" id="KW-1185">Reference proteome</keyword>
<feature type="compositionally biased region" description="Low complexity" evidence="1">
    <location>
        <begin position="158"/>
        <end position="174"/>
    </location>
</feature>
<sequence length="852" mass="88690">MNDQPGPSKGYTFPHYTIGGGRSPAKENIDMNGLAPSMSPTSSSTGLPAGPSMTSTAQHRLSVSGRPRRPSPLLHEIQPPSRRLSAHQMLLLTPFGGPLPAGALAGAGGNGMSRGSSSMGHGLPTAPARIGSATSQSGNWPRRDSSGSTGGTAAIPLGRDSSSTGRYSSTSATGQSMGRDILPPNRFPPRSRHSLGHPIAGTSPLASAPMTTIFSQGSSEGKSSRSKGSSGQETERNQTFMSREEIGKETRPSPTEGDGEEDDTGMMSPPRTRARLLSATVAMTRSNSLPVLTLRELEALKEKDGELGIQRGGDWAWVSRDTDDPDELDVETPSMDADTSTNASTSTSSLVTPSEQPLSASSSSSSSYRNPFTSFNDPFAPRQPGVSPVSMYTPIATSSDYHYSPTGAGAELRRMSDAPPQTSTSATATPSPTLRSGRRSDTDHRRPSAPNAYNQPFGSLTPKAFQRRTPPQASQSIFQASYQPLAPEETSPHGSPIASLPPASRPRLLRYKSSPARTTGLGLNIVVRPTGTGRNSGSDKSPGDPTSASGSNRGSLGEQSSRGGTSRNSLSAGRWAEVDFIDSLAAAADIVLASTSTSTSNNTGSNIPSAFASGSNTSATGMSRTSSSISPTSLINRDLANSRLSTSSFGSNSSFSISPSRRSGPSGSSIRAGTAIGSRSEPQTATTPGYQIEQITSRSHITDFQAGEPVFKGRSRFESVDSAFPLMPGGRGERLSVPAQGAGEAYNAYSQRNSSFSAFDSGTGLSPPSGNVLNEGFPRRGSLGMGTFAKLRKMVAGTSNKAANSSIDEMGYRTTEGGTGDRSGLLNVANPSGPAHWSERRGSWAEGWSSGR</sequence>
<name>A0A1A6A2M8_9TREE</name>
<dbReference type="Proteomes" id="UP000078595">
    <property type="component" value="Chromosome 6"/>
</dbReference>
<feature type="compositionally biased region" description="Low complexity" evidence="1">
    <location>
        <begin position="113"/>
        <end position="122"/>
    </location>
</feature>
<evidence type="ECO:0000313" key="3">
    <source>
        <dbReference type="EMBL" id="WWC62789.1"/>
    </source>
</evidence>
<feature type="compositionally biased region" description="Polar residues" evidence="1">
    <location>
        <begin position="532"/>
        <end position="571"/>
    </location>
</feature>
<dbReference type="KEGG" id="kdj:28968868"/>
<organism evidence="2">
    <name type="scientific">Kwoniella dejecticola CBS 10117</name>
    <dbReference type="NCBI Taxonomy" id="1296121"/>
    <lineage>
        <taxon>Eukaryota</taxon>
        <taxon>Fungi</taxon>
        <taxon>Dikarya</taxon>
        <taxon>Basidiomycota</taxon>
        <taxon>Agaricomycotina</taxon>
        <taxon>Tremellomycetes</taxon>
        <taxon>Tremellales</taxon>
        <taxon>Cryptococcaceae</taxon>
        <taxon>Kwoniella</taxon>
    </lineage>
</organism>
<feature type="region of interest" description="Disordered" evidence="1">
    <location>
        <begin position="646"/>
        <end position="688"/>
    </location>
</feature>
<accession>A0A1A6A2M8</accession>
<reference evidence="2" key="1">
    <citation type="submission" date="2013-07" db="EMBL/GenBank/DDBJ databases">
        <title>The Genome Sequence of Cryptococcus dejecticola CBS10117.</title>
        <authorList>
            <consortium name="The Broad Institute Genome Sequencing Platform"/>
            <person name="Cuomo C."/>
            <person name="Litvintseva A."/>
            <person name="Chen Y."/>
            <person name="Heitman J."/>
            <person name="Sun S."/>
            <person name="Springer D."/>
            <person name="Dromer F."/>
            <person name="Young S.K."/>
            <person name="Zeng Q."/>
            <person name="Gargeya S."/>
            <person name="Fitzgerald M."/>
            <person name="Abouelleil A."/>
            <person name="Alvarado L."/>
            <person name="Berlin A.M."/>
            <person name="Chapman S.B."/>
            <person name="Dewar J."/>
            <person name="Goldberg J."/>
            <person name="Griggs A."/>
            <person name="Gujja S."/>
            <person name="Hansen M."/>
            <person name="Howarth C."/>
            <person name="Imamovic A."/>
            <person name="Larimer J."/>
            <person name="McCowan C."/>
            <person name="Murphy C."/>
            <person name="Pearson M."/>
            <person name="Priest M."/>
            <person name="Roberts A."/>
            <person name="Saif S."/>
            <person name="Shea T."/>
            <person name="Sykes S."/>
            <person name="Wortman J."/>
            <person name="Nusbaum C."/>
            <person name="Birren B."/>
        </authorList>
    </citation>
    <scope>NUCLEOTIDE SEQUENCE [LARGE SCALE GENOMIC DNA]</scope>
    <source>
        <strain evidence="2">CBS 10117</strain>
    </source>
</reference>
<feature type="compositionally biased region" description="Low complexity" evidence="1">
    <location>
        <begin position="339"/>
        <end position="352"/>
    </location>
</feature>
<feature type="compositionally biased region" description="Low complexity" evidence="1">
    <location>
        <begin position="215"/>
        <end position="232"/>
    </location>
</feature>
<feature type="compositionally biased region" description="Low complexity" evidence="1">
    <location>
        <begin position="646"/>
        <end position="671"/>
    </location>
</feature>
<feature type="region of interest" description="Disordered" evidence="1">
    <location>
        <begin position="810"/>
        <end position="852"/>
    </location>
</feature>
<feature type="compositionally biased region" description="Polar residues" evidence="1">
    <location>
        <begin position="469"/>
        <end position="482"/>
    </location>
</feature>
<feature type="region of interest" description="Disordered" evidence="1">
    <location>
        <begin position="304"/>
        <end position="571"/>
    </location>
</feature>
<dbReference type="RefSeq" id="XP_018262153.1">
    <property type="nucleotide sequence ID" value="XM_018408462.1"/>
</dbReference>
<feature type="compositionally biased region" description="Low complexity" evidence="1">
    <location>
        <begin position="617"/>
        <end position="631"/>
    </location>
</feature>
<dbReference type="VEuPathDB" id="FungiDB:I303_05169"/>
<evidence type="ECO:0000313" key="4">
    <source>
        <dbReference type="Proteomes" id="UP000078595"/>
    </source>
</evidence>
<protein>
    <submittedName>
        <fullName evidence="2">Uncharacterized protein</fullName>
    </submittedName>
</protein>
<dbReference type="OrthoDB" id="2572819at2759"/>
<evidence type="ECO:0000256" key="1">
    <source>
        <dbReference type="SAM" id="MobiDB-lite"/>
    </source>
</evidence>
<dbReference type="GeneID" id="28968868"/>
<reference evidence="3" key="3">
    <citation type="submission" date="2024-02" db="EMBL/GenBank/DDBJ databases">
        <title>Comparative genomics of Cryptococcus and Kwoniella reveals pathogenesis evolution and contrasting modes of karyotype evolution via chromosome fusion or intercentromeric recombination.</title>
        <authorList>
            <person name="Coelho M.A."/>
            <person name="David-Palma M."/>
            <person name="Shea T."/>
            <person name="Bowers K."/>
            <person name="McGinley-Smith S."/>
            <person name="Mohammad A.W."/>
            <person name="Gnirke A."/>
            <person name="Yurkov A.M."/>
            <person name="Nowrousian M."/>
            <person name="Sun S."/>
            <person name="Cuomo C.A."/>
            <person name="Heitman J."/>
        </authorList>
    </citation>
    <scope>NUCLEOTIDE SEQUENCE</scope>
    <source>
        <strain evidence="3">CBS 10117</strain>
    </source>
</reference>
<evidence type="ECO:0000313" key="2">
    <source>
        <dbReference type="EMBL" id="OBR84311.1"/>
    </source>
</evidence>
<feature type="region of interest" description="Disordered" evidence="1">
    <location>
        <begin position="106"/>
        <end position="274"/>
    </location>
</feature>
<dbReference type="AlphaFoldDB" id="A0A1A6A2M8"/>
<feature type="compositionally biased region" description="Polar residues" evidence="1">
    <location>
        <begin position="38"/>
        <end position="61"/>
    </location>
</feature>
<dbReference type="EMBL" id="CP144535">
    <property type="protein sequence ID" value="WWC62789.1"/>
    <property type="molecule type" value="Genomic_DNA"/>
</dbReference>
<reference evidence="3" key="2">
    <citation type="submission" date="2013-07" db="EMBL/GenBank/DDBJ databases">
        <authorList>
            <consortium name="The Broad Institute Genome Sequencing Platform"/>
            <person name="Cuomo C."/>
            <person name="Litvintseva A."/>
            <person name="Chen Y."/>
            <person name="Heitman J."/>
            <person name="Sun S."/>
            <person name="Springer D."/>
            <person name="Dromer F."/>
            <person name="Young S.K."/>
            <person name="Zeng Q."/>
            <person name="Gargeya S."/>
            <person name="Fitzgerald M."/>
            <person name="Abouelleil A."/>
            <person name="Alvarado L."/>
            <person name="Berlin A.M."/>
            <person name="Chapman S.B."/>
            <person name="Dewar J."/>
            <person name="Goldberg J."/>
            <person name="Griggs A."/>
            <person name="Gujja S."/>
            <person name="Hansen M."/>
            <person name="Howarth C."/>
            <person name="Imamovic A."/>
            <person name="Larimer J."/>
            <person name="McCowan C."/>
            <person name="Murphy C."/>
            <person name="Pearson M."/>
            <person name="Priest M."/>
            <person name="Roberts A."/>
            <person name="Saif S."/>
            <person name="Shea T."/>
            <person name="Sykes S."/>
            <person name="Wortman J."/>
            <person name="Nusbaum C."/>
            <person name="Birren B."/>
        </authorList>
    </citation>
    <scope>NUCLEOTIDE SEQUENCE</scope>
    <source>
        <strain evidence="3">CBS 10117</strain>
    </source>
</reference>
<feature type="compositionally biased region" description="Basic and acidic residues" evidence="1">
    <location>
        <begin position="242"/>
        <end position="251"/>
    </location>
</feature>
<feature type="compositionally biased region" description="Low complexity" evidence="1">
    <location>
        <begin position="418"/>
        <end position="433"/>
    </location>
</feature>
<dbReference type="EMBL" id="KI894032">
    <property type="protein sequence ID" value="OBR84311.1"/>
    <property type="molecule type" value="Genomic_DNA"/>
</dbReference>
<feature type="region of interest" description="Disordered" evidence="1">
    <location>
        <begin position="1"/>
        <end position="80"/>
    </location>
</feature>